<name>A0A7S1PJ60_9EUKA</name>
<proteinExistence type="predicted"/>
<feature type="compositionally biased region" description="Polar residues" evidence="1">
    <location>
        <begin position="1"/>
        <end position="25"/>
    </location>
</feature>
<sequence>MQSTPATPQPSGSNTATHSSNPVKSHQSRQKPLHLSHLSLESEIGSLGAFSSSGATPIKVSSSPHQQHTPMSQYTKTLFTATPMSASSGNALPSRSLFGHDSSMASNHIVNIHASQASSKHDLHQHNLAVLFPHPTPYYQKKIIFACNNASNRELTQLVLRLGRLHKNGYISRYYADILLRMVVEGHTNKQIIEEKIFGWPEGVREDLIGKEDLRVVYDARVDRLVGEVVTETTKSGTEGASSTPNDEQKR</sequence>
<evidence type="ECO:0000256" key="1">
    <source>
        <dbReference type="SAM" id="MobiDB-lite"/>
    </source>
</evidence>
<reference evidence="2" key="1">
    <citation type="submission" date="2021-01" db="EMBL/GenBank/DDBJ databases">
        <authorList>
            <person name="Corre E."/>
            <person name="Pelletier E."/>
            <person name="Niang G."/>
            <person name="Scheremetjew M."/>
            <person name="Finn R."/>
            <person name="Kale V."/>
            <person name="Holt S."/>
            <person name="Cochrane G."/>
            <person name="Meng A."/>
            <person name="Brown T."/>
            <person name="Cohen L."/>
        </authorList>
    </citation>
    <scope>NUCLEOTIDE SEQUENCE</scope>
    <source>
        <strain evidence="2">WS</strain>
    </source>
</reference>
<organism evidence="2">
    <name type="scientific">Percolomonas cosmopolitus</name>
    <dbReference type="NCBI Taxonomy" id="63605"/>
    <lineage>
        <taxon>Eukaryota</taxon>
        <taxon>Discoba</taxon>
        <taxon>Heterolobosea</taxon>
        <taxon>Tetramitia</taxon>
        <taxon>Eutetramitia</taxon>
        <taxon>Percolomonadidae</taxon>
        <taxon>Percolomonas</taxon>
    </lineage>
</organism>
<feature type="region of interest" description="Disordered" evidence="1">
    <location>
        <begin position="1"/>
        <end position="33"/>
    </location>
</feature>
<evidence type="ECO:0000313" key="2">
    <source>
        <dbReference type="EMBL" id="CAD9086079.1"/>
    </source>
</evidence>
<protein>
    <submittedName>
        <fullName evidence="2">Uncharacterized protein</fullName>
    </submittedName>
</protein>
<gene>
    <name evidence="2" type="ORF">PCOS0759_LOCUS9333</name>
</gene>
<dbReference type="AlphaFoldDB" id="A0A7S1PJ60"/>
<dbReference type="EMBL" id="HBGD01011315">
    <property type="protein sequence ID" value="CAD9086079.1"/>
    <property type="molecule type" value="Transcribed_RNA"/>
</dbReference>
<accession>A0A7S1PJ60</accession>